<proteinExistence type="inferred from homology"/>
<dbReference type="EMBL" id="LAZL01000027">
    <property type="protein sequence ID" value="KMT64295.1"/>
    <property type="molecule type" value="Genomic_DNA"/>
</dbReference>
<dbReference type="PANTHER" id="PTHR43105">
    <property type="entry name" value="RESPIRATORY NITRATE REDUCTASE"/>
    <property type="match status" value="1"/>
</dbReference>
<dbReference type="SUPFAM" id="SSF50692">
    <property type="entry name" value="ADC-like"/>
    <property type="match status" value="1"/>
</dbReference>
<dbReference type="GO" id="GO:0051539">
    <property type="term" value="F:4 iron, 4 sulfur cluster binding"/>
    <property type="evidence" value="ECO:0007669"/>
    <property type="project" value="UniProtKB-KW"/>
</dbReference>
<evidence type="ECO:0000256" key="1">
    <source>
        <dbReference type="ARBA" id="ARBA00001942"/>
    </source>
</evidence>
<evidence type="ECO:0000256" key="8">
    <source>
        <dbReference type="ARBA" id="ARBA00023004"/>
    </source>
</evidence>
<keyword evidence="9" id="KW-0411">Iron-sulfur</keyword>
<comment type="cofactor">
    <cofactor evidence="1">
        <name>Mo-bis(molybdopterin guanine dinucleotide)</name>
        <dbReference type="ChEBI" id="CHEBI:60539"/>
    </cofactor>
</comment>
<dbReference type="Gene3D" id="1.10.10.1100">
    <property type="entry name" value="BFD-like [2Fe-2S]-binding domain"/>
    <property type="match status" value="1"/>
</dbReference>
<dbReference type="Pfam" id="PF04879">
    <property type="entry name" value="Molybdop_Fe4S4"/>
    <property type="match status" value="1"/>
</dbReference>
<keyword evidence="13" id="KW-1185">Reference proteome</keyword>
<keyword evidence="7" id="KW-0560">Oxidoreductase</keyword>
<dbReference type="CDD" id="cd02754">
    <property type="entry name" value="MopB_Nitrate-R-NapA-like"/>
    <property type="match status" value="1"/>
</dbReference>
<evidence type="ECO:0000313" key="13">
    <source>
        <dbReference type="Proteomes" id="UP000037600"/>
    </source>
</evidence>
<dbReference type="Gene3D" id="3.40.228.10">
    <property type="entry name" value="Dimethylsulfoxide Reductase, domain 2"/>
    <property type="match status" value="1"/>
</dbReference>
<dbReference type="GO" id="GO:0042128">
    <property type="term" value="P:nitrate assimilation"/>
    <property type="evidence" value="ECO:0007669"/>
    <property type="project" value="UniProtKB-KW"/>
</dbReference>
<dbReference type="GO" id="GO:0043546">
    <property type="term" value="F:molybdopterin cofactor binding"/>
    <property type="evidence" value="ECO:0007669"/>
    <property type="project" value="InterPro"/>
</dbReference>
<keyword evidence="8" id="KW-0408">Iron</keyword>
<dbReference type="InterPro" id="IPR006656">
    <property type="entry name" value="Mopterin_OxRdtase"/>
</dbReference>
<dbReference type="GO" id="GO:0046872">
    <property type="term" value="F:metal ion binding"/>
    <property type="evidence" value="ECO:0007669"/>
    <property type="project" value="UniProtKB-KW"/>
</dbReference>
<comment type="similarity">
    <text evidence="3">Belongs to the prokaryotic molybdopterin-containing oxidoreductase family. NasA/NapA/NarB subfamily.</text>
</comment>
<evidence type="ECO:0000256" key="4">
    <source>
        <dbReference type="ARBA" id="ARBA00022485"/>
    </source>
</evidence>
<dbReference type="RefSeq" id="WP_048694231.1">
    <property type="nucleotide sequence ID" value="NZ_KQ130499.1"/>
</dbReference>
<feature type="domain" description="4Fe-4S Mo/W bis-MGD-type" evidence="11">
    <location>
        <begin position="6"/>
        <end position="62"/>
    </location>
</feature>
<sequence>MKNTAVKLKQTTCPYCGVGCGIDVNMDSMTLTQVNGSSEHPANFGRLCVKGSSVLETNDVSGRLLQPMIGDSAASWDEAISHVASGFKQVIDEHGPQAVAFYVSGQLLTEDYYVANKLMKGYIGAANIDTNSRLCMSSAVAGYKRAFGSDTVPCNYEDLEDTDLLVLVGSNAAWTHPVLFQRMERAKKLNPNLQVVVVDPRKSATTELADIHLAIKPGTDVALFNGLLHYIANNQALDTDYISQFTEGFDACLASVEQASLEQTAAICDVDVDDLARYFALFVNSPSAITFYCMGVNQSSQGTDKCNAIINCHLATGKIGKVGSGPFSITGQPNAMGGREVGGLANMLAAHMDIQNPQHTDLVQRFWQSPTISTEMGAKAVDMFEKIQNGDIKAVWIMATNPAVSLPNGNSVADALKNCPLVVVSDCNENTDTSAWADVRLPATGWSEKNGTVTNSERRISRQRGLLPPSGQAKHDWQIICEVAKAMGFEQGFDYQHPYQIFDEHARLSAFENNGTRDFDISGLVGLSEAEYDKFRPIQWPVNAAYPQGRARMFDDGKFFTPSGKAQFISVTAQAPKQLTSAEYPLVCNSGRIRDQWHTMTRTGKAAKLTAHISEPFVAMHPDDANLYQLQENQIAKISSAFGDTLLKVKIDSGQRKGELFAPMHWTKQFASRSNINVLYAPAVDPISGQPELKHAAVKIEAYQADFYAISYSKHAVFADTEYWVKAPNSAGHQLSFAGTGEVTDWLDWCQQRANANGEWIRVENNSDNSFKVFCYSESGLEFVCYIQATPFTEDMTWLSEMYNLETFDRAEIKALVAGIPTPEVAKGRQICSCFQVGEKQIIEAIVDYGDDTVEKLGERLQCGTNCGSCKTDLSGLIKSHCPAAVA</sequence>
<comment type="cofactor">
    <cofactor evidence="2">
        <name>[4Fe-4S] cluster</name>
        <dbReference type="ChEBI" id="CHEBI:49883"/>
    </cofactor>
</comment>
<keyword evidence="6" id="KW-0479">Metal-binding</keyword>
<dbReference type="AlphaFoldDB" id="A0A0J8GNB1"/>
<evidence type="ECO:0000256" key="2">
    <source>
        <dbReference type="ARBA" id="ARBA00001966"/>
    </source>
</evidence>
<dbReference type="InterPro" id="IPR006963">
    <property type="entry name" value="Mopterin_OxRdtase_4Fe-4S_dom"/>
</dbReference>
<keyword evidence="4" id="KW-0004">4Fe-4S</keyword>
<dbReference type="GO" id="GO:1990204">
    <property type="term" value="C:oxidoreductase complex"/>
    <property type="evidence" value="ECO:0007669"/>
    <property type="project" value="UniProtKB-ARBA"/>
</dbReference>
<dbReference type="Gene3D" id="3.40.50.740">
    <property type="match status" value="1"/>
</dbReference>
<evidence type="ECO:0000256" key="7">
    <source>
        <dbReference type="ARBA" id="ARBA00023002"/>
    </source>
</evidence>
<evidence type="ECO:0000313" key="12">
    <source>
        <dbReference type="EMBL" id="KMT64295.1"/>
    </source>
</evidence>
<dbReference type="InterPro" id="IPR041957">
    <property type="entry name" value="CT_Nitrate-R-NapA-like"/>
</dbReference>
<evidence type="ECO:0000256" key="6">
    <source>
        <dbReference type="ARBA" id="ARBA00022723"/>
    </source>
</evidence>
<comment type="caution">
    <text evidence="12">The sequence shown here is derived from an EMBL/GenBank/DDBJ whole genome shotgun (WGS) entry which is preliminary data.</text>
</comment>
<dbReference type="CDD" id="cd02791">
    <property type="entry name" value="MopB_CT_Nitrate-R-NapA-like"/>
    <property type="match status" value="1"/>
</dbReference>
<dbReference type="Gene3D" id="2.20.25.90">
    <property type="entry name" value="ADC-like domains"/>
    <property type="match status" value="1"/>
</dbReference>
<dbReference type="Pfam" id="PF00384">
    <property type="entry name" value="Molybdopterin"/>
    <property type="match status" value="1"/>
</dbReference>
<dbReference type="GO" id="GO:0016020">
    <property type="term" value="C:membrane"/>
    <property type="evidence" value="ECO:0007669"/>
    <property type="project" value="TreeGrafter"/>
</dbReference>
<dbReference type="STRING" id="1513271.XM47_14955"/>
<dbReference type="GO" id="GO:0016491">
    <property type="term" value="F:oxidoreductase activity"/>
    <property type="evidence" value="ECO:0007669"/>
    <property type="project" value="UniProtKB-KW"/>
</dbReference>
<evidence type="ECO:0000256" key="5">
    <source>
        <dbReference type="ARBA" id="ARBA00022505"/>
    </source>
</evidence>
<dbReference type="Gene3D" id="2.40.40.20">
    <property type="match status" value="1"/>
</dbReference>
<dbReference type="InterPro" id="IPR007419">
    <property type="entry name" value="BFD-like_2Fe2S-bd_dom"/>
</dbReference>
<dbReference type="PATRIC" id="fig|1513271.3.peg.3078"/>
<protein>
    <submittedName>
        <fullName evidence="12">Nitrate reductase</fullName>
    </submittedName>
</protein>
<dbReference type="OrthoDB" id="9810782at2"/>
<dbReference type="SMART" id="SM00926">
    <property type="entry name" value="Molybdop_Fe4S4"/>
    <property type="match status" value="1"/>
</dbReference>
<dbReference type="Pfam" id="PF04324">
    <property type="entry name" value="Fer2_BFD"/>
    <property type="match status" value="1"/>
</dbReference>
<evidence type="ECO:0000259" key="11">
    <source>
        <dbReference type="PROSITE" id="PS51669"/>
    </source>
</evidence>
<evidence type="ECO:0000256" key="9">
    <source>
        <dbReference type="ARBA" id="ARBA00023014"/>
    </source>
</evidence>
<reference evidence="12 13" key="1">
    <citation type="submission" date="2015-04" db="EMBL/GenBank/DDBJ databases">
        <title>Draft Genome Sequence of the Novel Agar-Digesting Marine Bacterium Q1.</title>
        <authorList>
            <person name="Li Y."/>
            <person name="Li D."/>
            <person name="Chen G."/>
            <person name="Du Z."/>
        </authorList>
    </citation>
    <scope>NUCLEOTIDE SEQUENCE [LARGE SCALE GENOMIC DNA]</scope>
    <source>
        <strain evidence="12 13">Q1</strain>
    </source>
</reference>
<dbReference type="InterPro" id="IPR006657">
    <property type="entry name" value="MoPterin_dinucl-bd_dom"/>
</dbReference>
<name>A0A0J8GNB1_9ALTE</name>
<evidence type="ECO:0000256" key="3">
    <source>
        <dbReference type="ARBA" id="ARBA00008747"/>
    </source>
</evidence>
<dbReference type="Pfam" id="PF01568">
    <property type="entry name" value="Molydop_binding"/>
    <property type="match status" value="1"/>
</dbReference>
<dbReference type="PANTHER" id="PTHR43105:SF9">
    <property type="entry name" value="NADPH-FE(3+) OXIDOREDUCTASE SUBUNIT ALPHA"/>
    <property type="match status" value="1"/>
</dbReference>
<dbReference type="PROSITE" id="PS51669">
    <property type="entry name" value="4FE4S_MOW_BIS_MGD"/>
    <property type="match status" value="1"/>
</dbReference>
<dbReference type="Proteomes" id="UP000037600">
    <property type="component" value="Unassembled WGS sequence"/>
</dbReference>
<dbReference type="SUPFAM" id="SSF53706">
    <property type="entry name" value="Formate dehydrogenase/DMSO reductase, domains 1-3"/>
    <property type="match status" value="1"/>
</dbReference>
<dbReference type="InterPro" id="IPR009010">
    <property type="entry name" value="Asp_de-COase-like_dom_sf"/>
</dbReference>
<dbReference type="InterPro" id="IPR050123">
    <property type="entry name" value="Prok_molybdopt-oxidoreductase"/>
</dbReference>
<dbReference type="GO" id="GO:0045333">
    <property type="term" value="P:cellular respiration"/>
    <property type="evidence" value="ECO:0007669"/>
    <property type="project" value="UniProtKB-ARBA"/>
</dbReference>
<keyword evidence="5" id="KW-0500">Molybdenum</keyword>
<gene>
    <name evidence="12" type="ORF">XM47_14955</name>
</gene>
<accession>A0A0J8GNB1</accession>
<evidence type="ECO:0000256" key="10">
    <source>
        <dbReference type="ARBA" id="ARBA00023063"/>
    </source>
</evidence>
<organism evidence="12 13">
    <name type="scientific">Catenovulum maritimum</name>
    <dbReference type="NCBI Taxonomy" id="1513271"/>
    <lineage>
        <taxon>Bacteria</taxon>
        <taxon>Pseudomonadati</taxon>
        <taxon>Pseudomonadota</taxon>
        <taxon>Gammaproteobacteria</taxon>
        <taxon>Alteromonadales</taxon>
        <taxon>Alteromonadaceae</taxon>
        <taxon>Catenovulum</taxon>
    </lineage>
</organism>
<dbReference type="InterPro" id="IPR041854">
    <property type="entry name" value="BFD-like_2Fe2S-bd_dom_sf"/>
</dbReference>
<keyword evidence="10" id="KW-0534">Nitrate assimilation</keyword>